<dbReference type="InterPro" id="IPR051814">
    <property type="entry name" value="NAD(P)H-dep_FMN_reductase"/>
</dbReference>
<evidence type="ECO:0000256" key="1">
    <source>
        <dbReference type="ARBA" id="ARBA00011881"/>
    </source>
</evidence>
<gene>
    <name evidence="9" type="ORF">HMPREF0769_10141</name>
</gene>
<dbReference type="EMBL" id="ACJA02000001">
    <property type="protein sequence ID" value="EFH96139.1"/>
    <property type="molecule type" value="Genomic_DNA"/>
</dbReference>
<organism evidence="9 10">
    <name type="scientific">Staphylococcus aureus subsp. aureus MN8</name>
    <dbReference type="NCBI Taxonomy" id="548470"/>
    <lineage>
        <taxon>Bacteria</taxon>
        <taxon>Bacillati</taxon>
        <taxon>Bacillota</taxon>
        <taxon>Bacilli</taxon>
        <taxon>Bacillales</taxon>
        <taxon>Staphylococcaceae</taxon>
        <taxon>Staphylococcus</taxon>
    </lineage>
</organism>
<keyword evidence="3" id="KW-0285">Flavoprotein</keyword>
<reference evidence="9 10" key="1">
    <citation type="submission" date="2010-05" db="EMBL/GenBank/DDBJ databases">
        <authorList>
            <person name="Muzny D."/>
            <person name="Qin X."/>
            <person name="Buhay C."/>
            <person name="Dugan-Rocha S."/>
            <person name="Ding Y."/>
            <person name="Chen G."/>
            <person name="Hawes A."/>
            <person name="Holder M."/>
            <person name="Jhangiani S."/>
            <person name="Johnson A."/>
            <person name="Khan Z."/>
            <person name="Li Z."/>
            <person name="Liu W."/>
            <person name="Liu X."/>
            <person name="Perez L."/>
            <person name="Shen H."/>
            <person name="Wang Q."/>
            <person name="Watt J."/>
            <person name="Xi L."/>
            <person name="Xin Y."/>
            <person name="Zhou J."/>
            <person name="Deng J."/>
            <person name="Jiang H."/>
            <person name="Liu Y."/>
            <person name="Qu J."/>
            <person name="Song X.-Z."/>
            <person name="Zhang L."/>
            <person name="Villasana D."/>
            <person name="Johnson A."/>
            <person name="Liu J."/>
            <person name="Liyanage D."/>
            <person name="Lorensuhewa L."/>
            <person name="Robinson T."/>
            <person name="Song A."/>
            <person name="Song B.-B."/>
            <person name="Dinh H."/>
            <person name="Thornton R."/>
            <person name="Coyle M."/>
            <person name="Francisco L."/>
            <person name="Jackson L."/>
            <person name="Javaid M."/>
            <person name="Korchina V."/>
            <person name="Kovar C."/>
            <person name="Mata R."/>
            <person name="Mathew T."/>
            <person name="Ngo R."/>
            <person name="Nguyen L."/>
            <person name="Nguyen N."/>
            <person name="Okwuonu G."/>
            <person name="Ongeri F."/>
            <person name="Pham C."/>
            <person name="Simmons D."/>
            <person name="Wilczek-Boney K."/>
            <person name="Hale W."/>
            <person name="Jakkamsetti A."/>
            <person name="Pham P."/>
            <person name="Ruth R."/>
            <person name="San Lucas F."/>
            <person name="Warren J."/>
            <person name="Zhang J."/>
            <person name="Zhao Z."/>
            <person name="Zhou C."/>
            <person name="Zhu D."/>
            <person name="Lee S."/>
            <person name="Bess C."/>
            <person name="Blankenburg K."/>
            <person name="Forbes L."/>
            <person name="Fu Q."/>
            <person name="Gubbala S."/>
            <person name="Hirani K."/>
            <person name="Jayaseelan J.C."/>
            <person name="Lara F."/>
            <person name="Munidasa M."/>
            <person name="Palculict T."/>
            <person name="Patil S."/>
            <person name="Pu L.-L."/>
            <person name="Saada N."/>
            <person name="Tang L."/>
            <person name="Weissenberger G."/>
            <person name="Zhu Y."/>
            <person name="Hemphill L."/>
            <person name="Shang Y."/>
            <person name="Youmans B."/>
            <person name="Ayvaz T."/>
            <person name="Ross M."/>
            <person name="Santibanez J."/>
            <person name="Aqrawi P."/>
            <person name="Gross S."/>
            <person name="Joshi V."/>
            <person name="Fowler G."/>
            <person name="Nazareth L."/>
            <person name="Reid J."/>
            <person name="Worley K."/>
            <person name="Petrosino J."/>
            <person name="Highlander S."/>
            <person name="Gibbs R."/>
        </authorList>
    </citation>
    <scope>NUCLEOTIDE SEQUENCE [LARGE SCALE GENOMIC DNA]</scope>
    <source>
        <strain evidence="9 10">MN8</strain>
    </source>
</reference>
<evidence type="ECO:0000256" key="4">
    <source>
        <dbReference type="ARBA" id="ARBA00022643"/>
    </source>
</evidence>
<keyword evidence="4" id="KW-0288">FMN</keyword>
<evidence type="ECO:0000256" key="5">
    <source>
        <dbReference type="ARBA" id="ARBA00023002"/>
    </source>
</evidence>
<dbReference type="InterPro" id="IPR029039">
    <property type="entry name" value="Flavoprotein-like_sf"/>
</dbReference>
<dbReference type="AlphaFoldDB" id="A0A0E1X9S1"/>
<evidence type="ECO:0000313" key="9">
    <source>
        <dbReference type="EMBL" id="EFH96139.1"/>
    </source>
</evidence>
<evidence type="ECO:0000256" key="6">
    <source>
        <dbReference type="ARBA" id="ARBA00031831"/>
    </source>
</evidence>
<accession>A0A0E1X9S1</accession>
<sequence>MQADVIFIGFPIFQASIPGSLKNVFDLLPVNAFHDKVIGLVATAGSSKHYLIPEMHLKPILSYMKAHTMQTYVFIEEKDFSNQQIVNDDVVFRLKALAQSTMRTAKVQQQVLEEENNQYDF</sequence>
<comment type="caution">
    <text evidence="9">The sequence shown here is derived from an EMBL/GenBank/DDBJ whole genome shotgun (WGS) entry which is preliminary data.</text>
</comment>
<dbReference type="InterPro" id="IPR005025">
    <property type="entry name" value="FMN_Rdtase-like_dom"/>
</dbReference>
<keyword evidence="5" id="KW-0560">Oxidoreductase</keyword>
<evidence type="ECO:0000313" key="10">
    <source>
        <dbReference type="Proteomes" id="UP000003455"/>
    </source>
</evidence>
<evidence type="ECO:0000256" key="2">
    <source>
        <dbReference type="ARBA" id="ARBA00016393"/>
    </source>
</evidence>
<dbReference type="Gene3D" id="3.40.50.360">
    <property type="match status" value="1"/>
</dbReference>
<dbReference type="Proteomes" id="UP000003455">
    <property type="component" value="Chromosome"/>
</dbReference>
<dbReference type="PANTHER" id="PTHR43408">
    <property type="entry name" value="FMN REDUCTASE (NADPH)"/>
    <property type="match status" value="1"/>
</dbReference>
<dbReference type="SUPFAM" id="SSF52218">
    <property type="entry name" value="Flavoproteins"/>
    <property type="match status" value="1"/>
</dbReference>
<name>A0A0E1X9S1_STAAU</name>
<comment type="subunit">
    <text evidence="1">Homotetramer.</text>
</comment>
<dbReference type="HOGENOM" id="CLU_2036589_0_0_9"/>
<proteinExistence type="predicted"/>
<evidence type="ECO:0000256" key="7">
    <source>
        <dbReference type="ARBA" id="ARBA00032807"/>
    </source>
</evidence>
<evidence type="ECO:0000259" key="8">
    <source>
        <dbReference type="Pfam" id="PF03358"/>
    </source>
</evidence>
<feature type="domain" description="NADPH-dependent FMN reductase-like" evidence="8">
    <location>
        <begin position="1"/>
        <end position="77"/>
    </location>
</feature>
<dbReference type="GO" id="GO:0016491">
    <property type="term" value="F:oxidoreductase activity"/>
    <property type="evidence" value="ECO:0007669"/>
    <property type="project" value="UniProtKB-KW"/>
</dbReference>
<dbReference type="PANTHER" id="PTHR43408:SF2">
    <property type="entry name" value="FMN REDUCTASE (NADPH)"/>
    <property type="match status" value="1"/>
</dbReference>
<evidence type="ECO:0000256" key="3">
    <source>
        <dbReference type="ARBA" id="ARBA00022630"/>
    </source>
</evidence>
<protein>
    <recommendedName>
        <fullName evidence="2">FMN-dependent NADPH-azoreductase</fullName>
    </recommendedName>
    <alternativeName>
        <fullName evidence="7">NADPH-dependent flavo-azoreductase</fullName>
    </alternativeName>
    <alternativeName>
        <fullName evidence="6">NADPH-flavin azoreductase</fullName>
    </alternativeName>
</protein>
<dbReference type="Pfam" id="PF03358">
    <property type="entry name" value="FMN_red"/>
    <property type="match status" value="1"/>
</dbReference>